<accession>A0A7Y6IFG6</accession>
<feature type="transmembrane region" description="Helical" evidence="1">
    <location>
        <begin position="165"/>
        <end position="195"/>
    </location>
</feature>
<evidence type="ECO:0000313" key="3">
    <source>
        <dbReference type="Proteomes" id="UP000586042"/>
    </source>
</evidence>
<dbReference type="Proteomes" id="UP000586042">
    <property type="component" value="Unassembled WGS sequence"/>
</dbReference>
<keyword evidence="1" id="KW-1133">Transmembrane helix</keyword>
<sequence>MVNYVGQLRIYSFVDLVLLLAALGAALPVAFGISLLWFGFLIHLEWRHRDAGRLLWPWYAWVIPWIAGAIVLHSVWLLPFFVLAVAYALKKRWPSCAAVSPLLNGGLKVTLVLLIPGVPAALCVLVFVIMTMRNLIGDLRDAGKDAREGVQTIPVLLGYQRHTPWIYPAALALTSGIWVYLGGLPWWCWIGAVLIQAGTYRLTPR</sequence>
<evidence type="ECO:0000256" key="1">
    <source>
        <dbReference type="SAM" id="Phobius"/>
    </source>
</evidence>
<organism evidence="2 3">
    <name type="scientific">Nonomuraea montanisoli</name>
    <dbReference type="NCBI Taxonomy" id="2741721"/>
    <lineage>
        <taxon>Bacteria</taxon>
        <taxon>Bacillati</taxon>
        <taxon>Actinomycetota</taxon>
        <taxon>Actinomycetes</taxon>
        <taxon>Streptosporangiales</taxon>
        <taxon>Streptosporangiaceae</taxon>
        <taxon>Nonomuraea</taxon>
    </lineage>
</organism>
<protein>
    <submittedName>
        <fullName evidence="2">Uncharacterized protein</fullName>
    </submittedName>
</protein>
<keyword evidence="1" id="KW-0812">Transmembrane</keyword>
<reference evidence="2 3" key="1">
    <citation type="submission" date="2020-06" db="EMBL/GenBank/DDBJ databases">
        <title>Nonomuraea sp. SMC257, a novel actinomycete isolated from soil.</title>
        <authorList>
            <person name="Chanama M."/>
        </authorList>
    </citation>
    <scope>NUCLEOTIDE SEQUENCE [LARGE SCALE GENOMIC DNA]</scope>
    <source>
        <strain evidence="2 3">SMC257</strain>
    </source>
</reference>
<feature type="transmembrane region" description="Helical" evidence="1">
    <location>
        <begin position="58"/>
        <end position="89"/>
    </location>
</feature>
<feature type="transmembrane region" description="Helical" evidence="1">
    <location>
        <begin position="12"/>
        <end position="38"/>
    </location>
</feature>
<proteinExistence type="predicted"/>
<feature type="transmembrane region" description="Helical" evidence="1">
    <location>
        <begin position="109"/>
        <end position="130"/>
    </location>
</feature>
<keyword evidence="1" id="KW-0472">Membrane</keyword>
<dbReference type="RefSeq" id="WP_175594621.1">
    <property type="nucleotide sequence ID" value="NZ_JABWGN010000019.1"/>
</dbReference>
<gene>
    <name evidence="2" type="ORF">HTZ77_38050</name>
</gene>
<dbReference type="EMBL" id="JABWGN010000019">
    <property type="protein sequence ID" value="NUW37166.1"/>
    <property type="molecule type" value="Genomic_DNA"/>
</dbReference>
<name>A0A7Y6IFG6_9ACTN</name>
<evidence type="ECO:0000313" key="2">
    <source>
        <dbReference type="EMBL" id="NUW37166.1"/>
    </source>
</evidence>
<dbReference type="Gene3D" id="1.20.120.1780">
    <property type="entry name" value="UbiA prenyltransferase"/>
    <property type="match status" value="1"/>
</dbReference>
<dbReference type="AlphaFoldDB" id="A0A7Y6IFG6"/>
<comment type="caution">
    <text evidence="2">The sequence shown here is derived from an EMBL/GenBank/DDBJ whole genome shotgun (WGS) entry which is preliminary data.</text>
</comment>
<keyword evidence="3" id="KW-1185">Reference proteome</keyword>